<accession>A0A3A8QVN6</accession>
<evidence type="ECO:0008006" key="3">
    <source>
        <dbReference type="Google" id="ProtNLM"/>
    </source>
</evidence>
<dbReference type="SUPFAM" id="SSF52540">
    <property type="entry name" value="P-loop containing nucleoside triphosphate hydrolases"/>
    <property type="match status" value="1"/>
</dbReference>
<sequence>MNAPSSLICLAGVSGAGKDTLGAYLAKQHGFERVALADPIKAALMGLLQLDPAQLWGDRRNEVDPRFGRAPRELYQRFGQACLELDPEVWLRPFRMRFDAIRRAGGRVVCTDLRTQAEWRAAREMGATIWLIERPGAGAPGALSRHATEMELLGLDRSSFDAVLRNDGTPDALYLTVKHMLEGAVGSRAT</sequence>
<name>A0A3A8QVN6_9BACT</name>
<protein>
    <recommendedName>
        <fullName evidence="3">Deoxynucleotide monophosphate kinase</fullName>
    </recommendedName>
</protein>
<dbReference type="Proteomes" id="UP000282656">
    <property type="component" value="Unassembled WGS sequence"/>
</dbReference>
<dbReference type="Gene3D" id="3.40.50.300">
    <property type="entry name" value="P-loop containing nucleotide triphosphate hydrolases"/>
    <property type="match status" value="1"/>
</dbReference>
<reference evidence="2" key="1">
    <citation type="submission" date="2018-09" db="EMBL/GenBank/DDBJ databases">
        <authorList>
            <person name="Livingstone P.G."/>
            <person name="Whitworth D.E."/>
        </authorList>
    </citation>
    <scope>NUCLEOTIDE SEQUENCE [LARGE SCALE GENOMIC DNA]</scope>
    <source>
        <strain evidence="2">AB047A</strain>
    </source>
</reference>
<dbReference type="InterPro" id="IPR027417">
    <property type="entry name" value="P-loop_NTPase"/>
</dbReference>
<dbReference type="AlphaFoldDB" id="A0A3A8QVN6"/>
<dbReference type="InterPro" id="IPR048444">
    <property type="entry name" value="DNMK"/>
</dbReference>
<proteinExistence type="predicted"/>
<dbReference type="EMBL" id="RAWM01000018">
    <property type="protein sequence ID" value="RKH71010.1"/>
    <property type="molecule type" value="Genomic_DNA"/>
</dbReference>
<dbReference type="OrthoDB" id="5401711at2"/>
<gene>
    <name evidence="1" type="ORF">D7X96_09500</name>
</gene>
<evidence type="ECO:0000313" key="2">
    <source>
        <dbReference type="Proteomes" id="UP000282656"/>
    </source>
</evidence>
<dbReference type="RefSeq" id="WP_121769535.1">
    <property type="nucleotide sequence ID" value="NZ_RAWM01000018.1"/>
</dbReference>
<organism evidence="1 2">
    <name type="scientific">Corallococcus interemptor</name>
    <dbReference type="NCBI Taxonomy" id="2316720"/>
    <lineage>
        <taxon>Bacteria</taxon>
        <taxon>Pseudomonadati</taxon>
        <taxon>Myxococcota</taxon>
        <taxon>Myxococcia</taxon>
        <taxon>Myxococcales</taxon>
        <taxon>Cystobacterineae</taxon>
        <taxon>Myxococcaceae</taxon>
        <taxon>Corallococcus</taxon>
    </lineage>
</organism>
<evidence type="ECO:0000313" key="1">
    <source>
        <dbReference type="EMBL" id="RKH71010.1"/>
    </source>
</evidence>
<keyword evidence="2" id="KW-1185">Reference proteome</keyword>
<dbReference type="Pfam" id="PF21448">
    <property type="entry name" value="DNMK"/>
    <property type="match status" value="1"/>
</dbReference>
<comment type="caution">
    <text evidence="1">The sequence shown here is derived from an EMBL/GenBank/DDBJ whole genome shotgun (WGS) entry which is preliminary data.</text>
</comment>